<evidence type="ECO:0000313" key="3">
    <source>
        <dbReference type="Proteomes" id="UP000268094"/>
    </source>
</evidence>
<dbReference type="SUPFAM" id="SSF55729">
    <property type="entry name" value="Acyl-CoA N-acyltransferases (Nat)"/>
    <property type="match status" value="1"/>
</dbReference>
<dbReference type="OrthoDB" id="1706016at2"/>
<evidence type="ECO:0000259" key="1">
    <source>
        <dbReference type="PROSITE" id="PS51186"/>
    </source>
</evidence>
<dbReference type="Proteomes" id="UP000268094">
    <property type="component" value="Unassembled WGS sequence"/>
</dbReference>
<reference evidence="3" key="1">
    <citation type="submission" date="2018-09" db="EMBL/GenBank/DDBJ databases">
        <authorList>
            <person name="Livingstone P.G."/>
            <person name="Whitworth D.E."/>
        </authorList>
    </citation>
    <scope>NUCLEOTIDE SEQUENCE [LARGE SCALE GENOMIC DNA]</scope>
    <source>
        <strain evidence="3">CA054A</strain>
    </source>
</reference>
<dbReference type="AlphaFoldDB" id="A0A3A8I0R0"/>
<name>A0A3A8I0R0_9BACT</name>
<dbReference type="Gene3D" id="3.40.630.30">
    <property type="match status" value="1"/>
</dbReference>
<keyword evidence="2" id="KW-0808">Transferase</keyword>
<dbReference type="InterPro" id="IPR016181">
    <property type="entry name" value="Acyl_CoA_acyltransferase"/>
</dbReference>
<dbReference type="CDD" id="cd04301">
    <property type="entry name" value="NAT_SF"/>
    <property type="match status" value="1"/>
</dbReference>
<organism evidence="2 3">
    <name type="scientific">Corallococcus terminator</name>
    <dbReference type="NCBI Taxonomy" id="2316733"/>
    <lineage>
        <taxon>Bacteria</taxon>
        <taxon>Pseudomonadati</taxon>
        <taxon>Myxococcota</taxon>
        <taxon>Myxococcia</taxon>
        <taxon>Myxococcales</taxon>
        <taxon>Cystobacterineae</taxon>
        <taxon>Myxococcaceae</taxon>
        <taxon>Corallococcus</taxon>
    </lineage>
</organism>
<protein>
    <submittedName>
        <fullName evidence="2">GNAT family N-acetyltransferase</fullName>
    </submittedName>
</protein>
<evidence type="ECO:0000313" key="2">
    <source>
        <dbReference type="EMBL" id="RKG77019.1"/>
    </source>
</evidence>
<sequence length="281" mass="30489">MRRIPPPVPLPRWPLSRAEIDESHAQFRGAWRLFALGLPGGEVVERADVFITAGHVAWSLMNMAFLPKPAETQADLERAVDSAARYYAQGPHGWAFTLTPDWLSPALRPQADAVLASRGLKPGMFMTGMVADRLLAPVRPPPTLDLRPVRDEWGHNAMADVNAACYDMPQASGREALAAPGIYGPECRAFVGCHDGVAGTTTAALRVDGVIYIALVATLAQHRRQGTAEAVLRHAHTEAKKAWGLERTVLHATPAGAPIYRRMGYRDVTGFVSYFAPPKGA</sequence>
<comment type="caution">
    <text evidence="2">The sequence shown here is derived from an EMBL/GenBank/DDBJ whole genome shotgun (WGS) entry which is preliminary data.</text>
</comment>
<dbReference type="Pfam" id="PF13508">
    <property type="entry name" value="Acetyltransf_7"/>
    <property type="match status" value="1"/>
</dbReference>
<dbReference type="PROSITE" id="PS51186">
    <property type="entry name" value="GNAT"/>
    <property type="match status" value="1"/>
</dbReference>
<accession>A0A3A8I0R0</accession>
<feature type="domain" description="N-acetyltransferase" evidence="1">
    <location>
        <begin position="144"/>
        <end position="281"/>
    </location>
</feature>
<dbReference type="GO" id="GO:0016747">
    <property type="term" value="F:acyltransferase activity, transferring groups other than amino-acyl groups"/>
    <property type="evidence" value="ECO:0007669"/>
    <property type="project" value="InterPro"/>
</dbReference>
<dbReference type="EMBL" id="RAVZ01000292">
    <property type="protein sequence ID" value="RKG77019.1"/>
    <property type="molecule type" value="Genomic_DNA"/>
</dbReference>
<gene>
    <name evidence="2" type="ORF">D7V88_31540</name>
</gene>
<proteinExistence type="predicted"/>
<keyword evidence="3" id="KW-1185">Reference proteome</keyword>
<dbReference type="InterPro" id="IPR000182">
    <property type="entry name" value="GNAT_dom"/>
</dbReference>